<sequence length="340" mass="39306">MRPSVDLILESFKELTKRKIKRYANVWSTKISELYSAKERINGNYVPLISKCFLVNNLLHDQKVQSIMRHLLPQIIGKNGLSVEDYSLISYVYSCIDEDASSDTIISNNYSEDIIKSSSDQDLLTFLRTVALIMSRKILGKVNSGSNVVPEISNQILDFLWSKIKSINARYMSESVEYMEFSELLLETIFISDLLQRLEREALNHEIIEYGSIFSLIKVSHLLPPENHDKVVERINTSDYNTVLDVLRKIHFSKLPDINFINHLFNRLCNTPAKSKMCRSETMSYLNSTLDRIDASMNSSLEDQEKLKRFQAHLKAIKGSNVLENPHRSRIRWNYPCFIA</sequence>
<dbReference type="EMBL" id="CP056068">
    <property type="protein sequence ID" value="UKJ90162.1"/>
    <property type="molecule type" value="Genomic_DNA"/>
</dbReference>
<accession>A0A976M7K7</accession>
<organism evidence="1 2">
    <name type="scientific">Theileria orientalis</name>
    <dbReference type="NCBI Taxonomy" id="68886"/>
    <lineage>
        <taxon>Eukaryota</taxon>
        <taxon>Sar</taxon>
        <taxon>Alveolata</taxon>
        <taxon>Apicomplexa</taxon>
        <taxon>Aconoidasida</taxon>
        <taxon>Piroplasmida</taxon>
        <taxon>Theileriidae</taxon>
        <taxon>Theileria</taxon>
    </lineage>
</organism>
<name>A0A976M7K7_THEOR</name>
<proteinExistence type="predicted"/>
<reference evidence="1" key="1">
    <citation type="submission" date="2022-07" db="EMBL/GenBank/DDBJ databases">
        <title>Evaluation of T. orientalis genome assembly methods using nanopore sequencing and analysis of variation between genomes.</title>
        <authorList>
            <person name="Yam J."/>
            <person name="Micallef M.L."/>
            <person name="Liu M."/>
            <person name="Djordjevic S.P."/>
            <person name="Bogema D.R."/>
            <person name="Jenkins C."/>
        </authorList>
    </citation>
    <scope>NUCLEOTIDE SEQUENCE</scope>
    <source>
        <strain evidence="1">Fish Creek</strain>
    </source>
</reference>
<dbReference type="Proteomes" id="UP000244803">
    <property type="component" value="Chromosome 2"/>
</dbReference>
<protein>
    <submittedName>
        <fullName evidence="1">Uncharacterized protein</fullName>
    </submittedName>
</protein>
<dbReference type="AlphaFoldDB" id="A0A976M7K7"/>
<gene>
    <name evidence="1" type="ORF">MACJ_001093</name>
</gene>
<dbReference type="OrthoDB" id="364811at2759"/>
<evidence type="ECO:0000313" key="1">
    <source>
        <dbReference type="EMBL" id="UKJ90162.1"/>
    </source>
</evidence>
<evidence type="ECO:0000313" key="2">
    <source>
        <dbReference type="Proteomes" id="UP000244803"/>
    </source>
</evidence>